<keyword evidence="5" id="KW-1185">Reference proteome</keyword>
<evidence type="ECO:0000259" key="3">
    <source>
        <dbReference type="SMART" id="SM00889"/>
    </source>
</evidence>
<sequence length="278" mass="30680">MPGVRDYPHRLKRPLRDVQALVSSEGGVRPYALASADVEPLPHDADPAAVFVNDVPDAELPPRFGAAFGEGVLAKLAEWSWRGVPAYAVRVRLRDARWCEGESTEAGFAWAGRRAALELDRCFHARVRPRPYLLHWPPPRTTDHRAPEHDVPLARPVAARGTFRDIHVRMATVGGCGGYAVATADFEPPAAGSGVLFEFVSALDEDRLPYELADAFERGVHETLCAFGTRRMPTVAFRVRLRDARWSETDSGPTTFAQAGRRAATEALRRHDVLEAGR</sequence>
<keyword evidence="1" id="KW-0547">Nucleotide-binding</keyword>
<keyword evidence="2" id="KW-0342">GTP-binding</keyword>
<dbReference type="Proteomes" id="UP001305606">
    <property type="component" value="Chromosome"/>
</dbReference>
<evidence type="ECO:0000313" key="5">
    <source>
        <dbReference type="Proteomes" id="UP001305606"/>
    </source>
</evidence>
<dbReference type="Pfam" id="PF03764">
    <property type="entry name" value="EFG_IV"/>
    <property type="match status" value="1"/>
</dbReference>
<evidence type="ECO:0000256" key="2">
    <source>
        <dbReference type="ARBA" id="ARBA00023134"/>
    </source>
</evidence>
<dbReference type="SMART" id="SM00889">
    <property type="entry name" value="EFG_IV"/>
    <property type="match status" value="1"/>
</dbReference>
<accession>A0ABY9V8F5</accession>
<organism evidence="4 5">
    <name type="scientific">Streptomyces luomodiensis</name>
    <dbReference type="NCBI Taxonomy" id="3026192"/>
    <lineage>
        <taxon>Bacteria</taxon>
        <taxon>Bacillati</taxon>
        <taxon>Actinomycetota</taxon>
        <taxon>Actinomycetes</taxon>
        <taxon>Kitasatosporales</taxon>
        <taxon>Streptomycetaceae</taxon>
        <taxon>Streptomyces</taxon>
    </lineage>
</organism>
<gene>
    <name evidence="4" type="ORF">PS467_37025</name>
</gene>
<dbReference type="InterPro" id="IPR014721">
    <property type="entry name" value="Ribsml_uS5_D2-typ_fold_subgr"/>
</dbReference>
<protein>
    <recommendedName>
        <fullName evidence="3">Translation elongation factor EFG/EF2 domain-containing protein</fullName>
    </recommendedName>
</protein>
<reference evidence="4 5" key="1">
    <citation type="submission" date="2023-02" db="EMBL/GenBank/DDBJ databases">
        <title>Streptomyces sp. SCA4-21 with antifungal activity against Fusarium oxysporum f. sp. cubense, Streptomyces sp. SCA2-17 with antifungal activity against Fusarium oxysporum f. sp. cubense.</title>
        <authorList>
            <person name="Qi D."/>
        </authorList>
    </citation>
    <scope>NUCLEOTIDE SEQUENCE [LARGE SCALE GENOMIC DNA]</scope>
    <source>
        <strain evidence="4 5">SCA4-21</strain>
    </source>
</reference>
<dbReference type="Gene3D" id="3.30.230.10">
    <property type="match status" value="2"/>
</dbReference>
<dbReference type="RefSeq" id="WP_311038911.1">
    <property type="nucleotide sequence ID" value="NZ_CP117522.1"/>
</dbReference>
<evidence type="ECO:0000313" key="4">
    <source>
        <dbReference type="EMBL" id="WNF00538.1"/>
    </source>
</evidence>
<name>A0ABY9V8F5_9ACTN</name>
<dbReference type="SUPFAM" id="SSF54211">
    <property type="entry name" value="Ribosomal protein S5 domain 2-like"/>
    <property type="match status" value="2"/>
</dbReference>
<dbReference type="InterPro" id="IPR005517">
    <property type="entry name" value="Transl_elong_EFG/EF2_IV"/>
</dbReference>
<dbReference type="EMBL" id="CP117522">
    <property type="protein sequence ID" value="WNF00538.1"/>
    <property type="molecule type" value="Genomic_DNA"/>
</dbReference>
<proteinExistence type="predicted"/>
<evidence type="ECO:0000256" key="1">
    <source>
        <dbReference type="ARBA" id="ARBA00022741"/>
    </source>
</evidence>
<feature type="domain" description="Translation elongation factor EFG/EF2" evidence="3">
    <location>
        <begin position="156"/>
        <end position="272"/>
    </location>
</feature>
<dbReference type="InterPro" id="IPR020568">
    <property type="entry name" value="Ribosomal_Su5_D2-typ_SF"/>
</dbReference>